<name>A0ABM8M6L4_9GAMM</name>
<accession>A0ABM8M6L4</accession>
<reference evidence="1 3" key="1">
    <citation type="submission" date="2020-05" db="EMBL/GenBank/DDBJ databases">
        <authorList>
            <person name="Petersen J."/>
            <person name="Sayavedra L."/>
        </authorList>
    </citation>
    <scope>NUCLEOTIDE SEQUENCE [LARGE SCALE GENOMIC DNA]</scope>
    <source>
        <strain evidence="1">B azoricus SOX ET2 1586I</strain>
    </source>
</reference>
<feature type="non-terminal residue" evidence="1">
    <location>
        <position position="21"/>
    </location>
</feature>
<dbReference type="EMBL" id="CAHJWF010000522">
    <property type="protein sequence ID" value="CAB5508087.1"/>
    <property type="molecule type" value="Genomic_DNA"/>
</dbReference>
<sequence length="21" mass="2355">MKNIILLALVIFAQSCSVMPY</sequence>
<organism evidence="1 3">
    <name type="scientific">Bathymodiolus thermophilus thioautotrophic gill symbiont</name>
    <dbReference type="NCBI Taxonomy" id="2360"/>
    <lineage>
        <taxon>Bacteria</taxon>
        <taxon>Pseudomonadati</taxon>
        <taxon>Pseudomonadota</taxon>
        <taxon>Gammaproteobacteria</taxon>
        <taxon>sulfur-oxidizing symbionts</taxon>
    </lineage>
</organism>
<proteinExistence type="predicted"/>
<dbReference type="EMBL" id="CAHJWF010000190">
    <property type="protein sequence ID" value="CAB5500850.1"/>
    <property type="molecule type" value="Genomic_DNA"/>
</dbReference>
<keyword evidence="3" id="KW-1185">Reference proteome</keyword>
<dbReference type="PROSITE" id="PS51257">
    <property type="entry name" value="PROKAR_LIPOPROTEIN"/>
    <property type="match status" value="1"/>
</dbReference>
<dbReference type="Proteomes" id="UP000626656">
    <property type="component" value="Unassembled WGS sequence"/>
</dbReference>
<evidence type="ECO:0000313" key="3">
    <source>
        <dbReference type="Proteomes" id="UP000626656"/>
    </source>
</evidence>
<comment type="caution">
    <text evidence="1">The sequence shown here is derived from an EMBL/GenBank/DDBJ whole genome shotgun (WGS) entry which is preliminary data.</text>
</comment>
<protein>
    <submittedName>
        <fullName evidence="1">Uncharacterized protein</fullName>
    </submittedName>
</protein>
<evidence type="ECO:0000313" key="2">
    <source>
        <dbReference type="EMBL" id="CAB5508087.1"/>
    </source>
</evidence>
<evidence type="ECO:0000313" key="1">
    <source>
        <dbReference type="EMBL" id="CAB5500850.1"/>
    </source>
</evidence>
<gene>
    <name evidence="2" type="ORF">AZO1586I_2362</name>
    <name evidence="1" type="ORF">AZO1586I_713</name>
</gene>